<keyword evidence="1" id="KW-0812">Transmembrane</keyword>
<comment type="caution">
    <text evidence="2">The sequence shown here is derived from an EMBL/GenBank/DDBJ whole genome shotgun (WGS) entry which is preliminary data.</text>
</comment>
<keyword evidence="1" id="KW-0472">Membrane</keyword>
<feature type="transmembrane region" description="Helical" evidence="1">
    <location>
        <begin position="46"/>
        <end position="69"/>
    </location>
</feature>
<name>A0ABY0IN33_9RHOO</name>
<feature type="transmembrane region" description="Helical" evidence="1">
    <location>
        <begin position="101"/>
        <end position="119"/>
    </location>
</feature>
<evidence type="ECO:0000313" key="3">
    <source>
        <dbReference type="Proteomes" id="UP000292136"/>
    </source>
</evidence>
<feature type="transmembrane region" description="Helical" evidence="1">
    <location>
        <begin position="239"/>
        <end position="257"/>
    </location>
</feature>
<feature type="transmembrane region" description="Helical" evidence="1">
    <location>
        <begin position="277"/>
        <end position="299"/>
    </location>
</feature>
<feature type="transmembrane region" description="Helical" evidence="1">
    <location>
        <begin position="209"/>
        <end position="227"/>
    </location>
</feature>
<organism evidence="2 3">
    <name type="scientific">Azospira oryzae</name>
    <dbReference type="NCBI Taxonomy" id="146939"/>
    <lineage>
        <taxon>Bacteria</taxon>
        <taxon>Pseudomonadati</taxon>
        <taxon>Pseudomonadota</taxon>
        <taxon>Betaproteobacteria</taxon>
        <taxon>Rhodocyclales</taxon>
        <taxon>Rhodocyclaceae</taxon>
        <taxon>Azospira</taxon>
    </lineage>
</organism>
<evidence type="ECO:0000256" key="1">
    <source>
        <dbReference type="SAM" id="Phobius"/>
    </source>
</evidence>
<accession>A0ABY0IN33</accession>
<dbReference type="EMBL" id="SHKM01000002">
    <property type="protein sequence ID" value="RZT76626.1"/>
    <property type="molecule type" value="Genomic_DNA"/>
</dbReference>
<feature type="transmembrane region" description="Helical" evidence="1">
    <location>
        <begin position="76"/>
        <end position="95"/>
    </location>
</feature>
<feature type="transmembrane region" description="Helical" evidence="1">
    <location>
        <begin position="311"/>
        <end position="329"/>
    </location>
</feature>
<feature type="transmembrane region" description="Helical" evidence="1">
    <location>
        <begin position="131"/>
        <end position="150"/>
    </location>
</feature>
<keyword evidence="3" id="KW-1185">Reference proteome</keyword>
<proteinExistence type="predicted"/>
<gene>
    <name evidence="2" type="ORF">EV678_2505</name>
</gene>
<dbReference type="Proteomes" id="UP000292136">
    <property type="component" value="Unassembled WGS sequence"/>
</dbReference>
<protein>
    <recommendedName>
        <fullName evidence="4">NnrS family protein</fullName>
    </recommendedName>
</protein>
<reference evidence="2 3" key="1">
    <citation type="submission" date="2019-02" db="EMBL/GenBank/DDBJ databases">
        <title>Genomic Encyclopedia of Type Strains, Phase IV (KMG-IV): sequencing the most valuable type-strain genomes for metagenomic binning, comparative biology and taxonomic classification.</title>
        <authorList>
            <person name="Goeker M."/>
        </authorList>
    </citation>
    <scope>NUCLEOTIDE SEQUENCE [LARGE SCALE GENOMIC DNA]</scope>
    <source>
        <strain evidence="2 3">DSM 21223</strain>
    </source>
</reference>
<feature type="transmembrane region" description="Helical" evidence="1">
    <location>
        <begin position="156"/>
        <end position="173"/>
    </location>
</feature>
<evidence type="ECO:0008006" key="4">
    <source>
        <dbReference type="Google" id="ProtNLM"/>
    </source>
</evidence>
<feature type="transmembrane region" description="Helical" evidence="1">
    <location>
        <begin position="15"/>
        <end position="34"/>
    </location>
</feature>
<evidence type="ECO:0000313" key="2">
    <source>
        <dbReference type="EMBL" id="RZT76626.1"/>
    </source>
</evidence>
<sequence length="369" mass="38287">MNAPHRGGLRPLQRLPLLMLAMAALLVGVGGGLWRLGWAFPLPASLAAQGAAFHGPLMVSAFFGTVIALERAVALATGWAYLGPALAGAAGLALLLGAPPAVAGGLACGAAVILLLASLRVWRQQPALHNLTLALGAASWLLGNGLWLAGFPVPRVVIAWVAFLALTIAGERLELSRFLPPSPLAQRFFALFMALVLLGALLTPLLPDAGTALAGLGLLALALWLLKQDIARRTVKQQGLTRFIAVCLLLGYFWLALGGGLLLGGGALNGSGPHYDAALHALLVGFVFSMVFGHAPIIFPAVARVQIPYHPVFYGPLLVLHGSLALRLLGDLLPESGLRPWGGAGNGLALLLFVLTMVGSVLRGRRAAP</sequence>
<dbReference type="RefSeq" id="WP_130459745.1">
    <property type="nucleotide sequence ID" value="NZ_SHKM01000002.1"/>
</dbReference>
<feature type="transmembrane region" description="Helical" evidence="1">
    <location>
        <begin position="185"/>
        <end position="203"/>
    </location>
</feature>
<feature type="transmembrane region" description="Helical" evidence="1">
    <location>
        <begin position="341"/>
        <end position="362"/>
    </location>
</feature>
<keyword evidence="1" id="KW-1133">Transmembrane helix</keyword>